<dbReference type="Proteomes" id="UP001151752">
    <property type="component" value="Chromosome 6"/>
</dbReference>
<gene>
    <name evidence="1" type="ORF">OIU74_028542</name>
</gene>
<proteinExistence type="predicted"/>
<evidence type="ECO:0000313" key="2">
    <source>
        <dbReference type="Proteomes" id="UP001151752"/>
    </source>
</evidence>
<keyword evidence="2" id="KW-1185">Reference proteome</keyword>
<evidence type="ECO:0000313" key="1">
    <source>
        <dbReference type="EMBL" id="KAJ6745900.1"/>
    </source>
</evidence>
<name>A0A9Q0VE07_9ROSI</name>
<reference evidence="1" key="2">
    <citation type="journal article" date="2023" name="Int. J. Mol. Sci.">
        <title>De Novo Assembly and Annotation of 11 Diverse Shrub Willow (Salix) Genomes Reveals Novel Gene Organization in Sex-Linked Regions.</title>
        <authorList>
            <person name="Hyden B."/>
            <person name="Feng K."/>
            <person name="Yates T.B."/>
            <person name="Jawdy S."/>
            <person name="Cereghino C."/>
            <person name="Smart L.B."/>
            <person name="Muchero W."/>
        </authorList>
    </citation>
    <scope>NUCLEOTIDE SEQUENCE</scope>
    <source>
        <tissue evidence="1">Shoot tip</tissue>
    </source>
</reference>
<dbReference type="EMBL" id="JAPFFM010000009">
    <property type="protein sequence ID" value="KAJ6745900.1"/>
    <property type="molecule type" value="Genomic_DNA"/>
</dbReference>
<organism evidence="1 2">
    <name type="scientific">Salix koriyanagi</name>
    <dbReference type="NCBI Taxonomy" id="2511006"/>
    <lineage>
        <taxon>Eukaryota</taxon>
        <taxon>Viridiplantae</taxon>
        <taxon>Streptophyta</taxon>
        <taxon>Embryophyta</taxon>
        <taxon>Tracheophyta</taxon>
        <taxon>Spermatophyta</taxon>
        <taxon>Magnoliopsida</taxon>
        <taxon>eudicotyledons</taxon>
        <taxon>Gunneridae</taxon>
        <taxon>Pentapetalae</taxon>
        <taxon>rosids</taxon>
        <taxon>fabids</taxon>
        <taxon>Malpighiales</taxon>
        <taxon>Salicaceae</taxon>
        <taxon>Saliceae</taxon>
        <taxon>Salix</taxon>
    </lineage>
</organism>
<reference evidence="1" key="1">
    <citation type="submission" date="2022-11" db="EMBL/GenBank/DDBJ databases">
        <authorList>
            <person name="Hyden B.L."/>
            <person name="Feng K."/>
            <person name="Yates T."/>
            <person name="Jawdy S."/>
            <person name="Smart L.B."/>
            <person name="Muchero W."/>
        </authorList>
    </citation>
    <scope>NUCLEOTIDE SEQUENCE</scope>
    <source>
        <tissue evidence="1">Shoot tip</tissue>
    </source>
</reference>
<comment type="caution">
    <text evidence="1">The sequence shown here is derived from an EMBL/GenBank/DDBJ whole genome shotgun (WGS) entry which is preliminary data.</text>
</comment>
<sequence length="66" mass="7305">MAVLWTWQNHKNLLASTGSGFVHFRGRCGPPKVGGTMNGCGDEGEEDRLLMIKTRVVKARVVFEES</sequence>
<protein>
    <submittedName>
        <fullName evidence="1">Uncharacterized protein</fullName>
    </submittedName>
</protein>
<dbReference type="AlphaFoldDB" id="A0A9Q0VE07"/>
<accession>A0A9Q0VE07</accession>